<protein>
    <submittedName>
        <fullName evidence="2">NADPH-dependent FMN reductase</fullName>
    </submittedName>
</protein>
<dbReference type="EMBL" id="CP002305">
    <property type="protein sequence ID" value="ADQ16231.1"/>
    <property type="molecule type" value="Genomic_DNA"/>
</dbReference>
<dbReference type="InterPro" id="IPR029039">
    <property type="entry name" value="Flavoprotein-like_sf"/>
</dbReference>
<reference key="1">
    <citation type="submission" date="2010-11" db="EMBL/GenBank/DDBJ databases">
        <title>The complete genome of Leadbetterella byssophila DSM 17132.</title>
        <authorList>
            <consortium name="US DOE Joint Genome Institute (JGI-PGF)"/>
            <person name="Lucas S."/>
            <person name="Copeland A."/>
            <person name="Lapidus A."/>
            <person name="Glavina del Rio T."/>
            <person name="Dalin E."/>
            <person name="Tice H."/>
            <person name="Bruce D."/>
            <person name="Goodwin L."/>
            <person name="Pitluck S."/>
            <person name="Kyrpides N."/>
            <person name="Mavromatis K."/>
            <person name="Ivanova N."/>
            <person name="Teshima H."/>
            <person name="Brettin T."/>
            <person name="Detter J.C."/>
            <person name="Han C."/>
            <person name="Tapia R."/>
            <person name="Land M."/>
            <person name="Hauser L."/>
            <person name="Markowitz V."/>
            <person name="Cheng J.-F."/>
            <person name="Hugenholtz P."/>
            <person name="Woyke T."/>
            <person name="Wu D."/>
            <person name="Tindall B."/>
            <person name="Pomrenke H.G."/>
            <person name="Brambilla E."/>
            <person name="Klenk H.-P."/>
            <person name="Eisen J.A."/>
        </authorList>
    </citation>
    <scope>NUCLEOTIDE SEQUENCE [LARGE SCALE GENOMIC DNA]</scope>
    <source>
        <strain>DSM 17132</strain>
    </source>
</reference>
<dbReference type="GO" id="GO:0005829">
    <property type="term" value="C:cytosol"/>
    <property type="evidence" value="ECO:0007669"/>
    <property type="project" value="TreeGrafter"/>
</dbReference>
<gene>
    <name evidence="2" type="ordered locus">Lbys_0456</name>
</gene>
<evidence type="ECO:0000313" key="3">
    <source>
        <dbReference type="Proteomes" id="UP000007435"/>
    </source>
</evidence>
<dbReference type="GO" id="GO:0016491">
    <property type="term" value="F:oxidoreductase activity"/>
    <property type="evidence" value="ECO:0007669"/>
    <property type="project" value="InterPro"/>
</dbReference>
<dbReference type="PANTHER" id="PTHR30543:SF21">
    <property type="entry name" value="NAD(P)H-DEPENDENT FMN REDUCTASE LOT6"/>
    <property type="match status" value="1"/>
</dbReference>
<dbReference type="RefSeq" id="WP_013407285.1">
    <property type="nucleotide sequence ID" value="NC_014655.1"/>
</dbReference>
<dbReference type="eggNOG" id="COG0431">
    <property type="taxonomic scope" value="Bacteria"/>
</dbReference>
<dbReference type="AlphaFoldDB" id="E4RWR2"/>
<dbReference type="Gene3D" id="3.40.50.360">
    <property type="match status" value="1"/>
</dbReference>
<dbReference type="PANTHER" id="PTHR30543">
    <property type="entry name" value="CHROMATE REDUCTASE"/>
    <property type="match status" value="1"/>
</dbReference>
<dbReference type="KEGG" id="lby:Lbys_0456"/>
<keyword evidence="3" id="KW-1185">Reference proteome</keyword>
<dbReference type="InterPro" id="IPR005025">
    <property type="entry name" value="FMN_Rdtase-like_dom"/>
</dbReference>
<reference evidence="2 3" key="2">
    <citation type="journal article" date="2011" name="Stand. Genomic Sci.">
        <title>Complete genome sequence of Leadbetterella byssophila type strain (4M15).</title>
        <authorList>
            <person name="Abt B."/>
            <person name="Teshima H."/>
            <person name="Lucas S."/>
            <person name="Lapidus A."/>
            <person name="Del Rio T.G."/>
            <person name="Nolan M."/>
            <person name="Tice H."/>
            <person name="Cheng J.F."/>
            <person name="Pitluck S."/>
            <person name="Liolios K."/>
            <person name="Pagani I."/>
            <person name="Ivanova N."/>
            <person name="Mavromatis K."/>
            <person name="Pati A."/>
            <person name="Tapia R."/>
            <person name="Han C."/>
            <person name="Goodwin L."/>
            <person name="Chen A."/>
            <person name="Palaniappan K."/>
            <person name="Land M."/>
            <person name="Hauser L."/>
            <person name="Chang Y.J."/>
            <person name="Jeffries C.D."/>
            <person name="Rohde M."/>
            <person name="Goker M."/>
            <person name="Tindall B.J."/>
            <person name="Detter J.C."/>
            <person name="Woyke T."/>
            <person name="Bristow J."/>
            <person name="Eisen J.A."/>
            <person name="Markowitz V."/>
            <person name="Hugenholtz P."/>
            <person name="Klenk H.P."/>
            <person name="Kyrpides N.C."/>
        </authorList>
    </citation>
    <scope>NUCLEOTIDE SEQUENCE [LARGE SCALE GENOMIC DNA]</scope>
    <source>
        <strain evidence="3">DSM 17132 / JCM 16389 / KACC 11308 / NBRC 106382 / 4M15</strain>
    </source>
</reference>
<dbReference type="Proteomes" id="UP000007435">
    <property type="component" value="Chromosome"/>
</dbReference>
<name>E4RWR2_LEAB4</name>
<dbReference type="Pfam" id="PF03358">
    <property type="entry name" value="FMN_red"/>
    <property type="match status" value="1"/>
</dbReference>
<dbReference type="STRING" id="649349.Lbys_0456"/>
<proteinExistence type="predicted"/>
<evidence type="ECO:0000313" key="2">
    <source>
        <dbReference type="EMBL" id="ADQ16231.1"/>
    </source>
</evidence>
<dbReference type="InterPro" id="IPR050712">
    <property type="entry name" value="NAD(P)H-dep_reductase"/>
</dbReference>
<feature type="domain" description="NADPH-dependent FMN reductase-like" evidence="1">
    <location>
        <begin position="1"/>
        <end position="133"/>
    </location>
</feature>
<evidence type="ECO:0000259" key="1">
    <source>
        <dbReference type="Pfam" id="PF03358"/>
    </source>
</evidence>
<organism evidence="2 3">
    <name type="scientific">Leadbetterella byssophila (strain DSM 17132 / JCM 16389 / KACC 11308 / NBRC 106382 / 4M15)</name>
    <dbReference type="NCBI Taxonomy" id="649349"/>
    <lineage>
        <taxon>Bacteria</taxon>
        <taxon>Pseudomonadati</taxon>
        <taxon>Bacteroidota</taxon>
        <taxon>Cytophagia</taxon>
        <taxon>Cytophagales</taxon>
        <taxon>Leadbetterellaceae</taxon>
        <taxon>Leadbetterella</taxon>
    </lineage>
</organism>
<dbReference type="OrthoDB" id="9812295at2"/>
<dbReference type="SUPFAM" id="SSF52218">
    <property type="entry name" value="Flavoproteins"/>
    <property type="match status" value="1"/>
</dbReference>
<dbReference type="GO" id="GO:0010181">
    <property type="term" value="F:FMN binding"/>
    <property type="evidence" value="ECO:0007669"/>
    <property type="project" value="TreeGrafter"/>
</dbReference>
<dbReference type="HOGENOM" id="CLU_055322_2_2_10"/>
<sequence length="179" mass="20202">MKIKIISGSPRQRSLTVRVAKHLLKRLKEEKVDVELIDLREHQIPFVETVWSTLDKVPSEFKELGEKIFSADAFILVSPEYNGGYSPALKNLLDHFPKQSRKVFGIATATDGALGAMRSAQQLIQMVAAFFGILSPQLLITPHVDKKFDEEGNLTDDSFQKAIDTFVSEFLWLAKKIKD</sequence>
<accession>E4RWR2</accession>